<feature type="domain" description="B3/B4 tRNA-binding" evidence="1">
    <location>
        <begin position="62"/>
        <end position="216"/>
    </location>
</feature>
<evidence type="ECO:0000313" key="2">
    <source>
        <dbReference type="EMBL" id="MFG6274104.1"/>
    </source>
</evidence>
<dbReference type="RefSeq" id="WP_059076282.1">
    <property type="nucleotide sequence ID" value="NZ_CP011940.1"/>
</dbReference>
<dbReference type="GO" id="GO:0003723">
    <property type="term" value="F:RNA binding"/>
    <property type="evidence" value="ECO:0007669"/>
    <property type="project" value="InterPro"/>
</dbReference>
<reference evidence="2 5" key="2">
    <citation type="submission" date="2024-10" db="EMBL/GenBank/DDBJ databases">
        <authorList>
            <person name="Sang B.-I."/>
            <person name="Prabhaharan D."/>
        </authorList>
    </citation>
    <scope>NUCLEOTIDE SEQUENCE [LARGE SCALE GENOMIC DNA]</scope>
    <source>
        <strain evidence="2 5">MH</strain>
    </source>
</reference>
<evidence type="ECO:0000313" key="3">
    <source>
        <dbReference type="EMBL" id="NME27796.1"/>
    </source>
</evidence>
<sequence length="235" mass="26383">MKFIVEDRIFENVPDLYIGVVAVKGVDNSKSYPQIEAMLDESIAAAQQKFDGVKVKTSPDIVPYREAFRTLGLNPNRFPCSVEAMFNRISKGKGMPHINPLVDLNNALSLKYTIPMGTHDLGRSPEDMEMRYAREGDHFLPFGETEEEAPGEDEVVYAVGHEVRTRRWTWRQSEHGKITADTSYVFFPIDGFVDFNKDRVDAVIAELSDILKNVFGCPVVSGVVTKDHPSVDVTL</sequence>
<dbReference type="Proteomes" id="UP000591071">
    <property type="component" value="Unassembled WGS sequence"/>
</dbReference>
<dbReference type="GO" id="GO:0004826">
    <property type="term" value="F:phenylalanine-tRNA ligase activity"/>
    <property type="evidence" value="ECO:0007669"/>
    <property type="project" value="InterPro"/>
</dbReference>
<comment type="caution">
    <text evidence="3">The sequence shown here is derived from an EMBL/GenBank/DDBJ whole genome shotgun (WGS) entry which is preliminary data.</text>
</comment>
<dbReference type="KEGG" id="mhw:ACT01_02545"/>
<dbReference type="AlphaFoldDB" id="A0A848BWZ1"/>
<dbReference type="Proteomes" id="UP001605989">
    <property type="component" value="Unassembled WGS sequence"/>
</dbReference>
<dbReference type="PANTHER" id="PTHR39209:SF2">
    <property type="entry name" value="CYTOPLASMIC PROTEIN"/>
    <property type="match status" value="1"/>
</dbReference>
<name>A0A848BWZ1_9FIRM</name>
<keyword evidence="5" id="KW-1185">Reference proteome</keyword>
<gene>
    <name evidence="2" type="ORF">ACGTZG_13005</name>
    <name evidence="3" type="ORF">HF872_04055</name>
</gene>
<dbReference type="EMBL" id="JBIEKR010000013">
    <property type="protein sequence ID" value="MFG6274104.1"/>
    <property type="molecule type" value="Genomic_DNA"/>
</dbReference>
<proteinExistence type="predicted"/>
<dbReference type="InterPro" id="IPR005146">
    <property type="entry name" value="B3/B4_tRNA-bd"/>
</dbReference>
<organism evidence="3 4">
    <name type="scientific">Megasphaera hexanoica</name>
    <dbReference type="NCBI Taxonomy" id="1675036"/>
    <lineage>
        <taxon>Bacteria</taxon>
        <taxon>Bacillati</taxon>
        <taxon>Bacillota</taxon>
        <taxon>Negativicutes</taxon>
        <taxon>Veillonellales</taxon>
        <taxon>Veillonellaceae</taxon>
        <taxon>Megasphaera</taxon>
    </lineage>
</organism>
<dbReference type="Pfam" id="PF03483">
    <property type="entry name" value="B3_4"/>
    <property type="match status" value="1"/>
</dbReference>
<evidence type="ECO:0000259" key="1">
    <source>
        <dbReference type="SMART" id="SM00873"/>
    </source>
</evidence>
<protein>
    <submittedName>
        <fullName evidence="2">B3/4 domain-containing protein</fullName>
    </submittedName>
</protein>
<dbReference type="SUPFAM" id="SSF56037">
    <property type="entry name" value="PheT/TilS domain"/>
    <property type="match status" value="1"/>
</dbReference>
<dbReference type="InterPro" id="IPR020825">
    <property type="entry name" value="Phe-tRNA_synthase-like_B3/B4"/>
</dbReference>
<reference evidence="3 4" key="1">
    <citation type="submission" date="2020-04" db="EMBL/GenBank/DDBJ databases">
        <authorList>
            <person name="Hitch T.C.A."/>
            <person name="Wylensek D."/>
            <person name="Clavel T."/>
        </authorList>
    </citation>
    <scope>NUCLEOTIDE SEQUENCE [LARGE SCALE GENOMIC DNA]</scope>
    <source>
        <strain evidence="3 4">Oil-RF-744-FAT-WT-6-1</strain>
    </source>
</reference>
<dbReference type="EMBL" id="JABAFG010000005">
    <property type="protein sequence ID" value="NME27796.1"/>
    <property type="molecule type" value="Genomic_DNA"/>
</dbReference>
<dbReference type="Gene3D" id="3.50.40.10">
    <property type="entry name" value="Phenylalanyl-trna Synthetase, Chain B, domain 3"/>
    <property type="match status" value="1"/>
</dbReference>
<evidence type="ECO:0000313" key="4">
    <source>
        <dbReference type="Proteomes" id="UP000591071"/>
    </source>
</evidence>
<accession>A0A848BWZ1</accession>
<dbReference type="OrthoDB" id="276580at2"/>
<evidence type="ECO:0000313" key="5">
    <source>
        <dbReference type="Proteomes" id="UP001605989"/>
    </source>
</evidence>
<dbReference type="SMART" id="SM00873">
    <property type="entry name" value="B3_4"/>
    <property type="match status" value="1"/>
</dbReference>
<dbReference type="PANTHER" id="PTHR39209">
    <property type="match status" value="1"/>
</dbReference>